<evidence type="ECO:0000256" key="4">
    <source>
        <dbReference type="ARBA" id="ARBA00013255"/>
    </source>
</evidence>
<comment type="catalytic activity">
    <reaction evidence="12">
        <text>5-phospho-beta-D-ribosylamine + glycine + ATP = N(1)-(5-phospho-beta-D-ribosyl)glycinamide + ADP + phosphate + H(+)</text>
        <dbReference type="Rhea" id="RHEA:17453"/>
        <dbReference type="ChEBI" id="CHEBI:15378"/>
        <dbReference type="ChEBI" id="CHEBI:30616"/>
        <dbReference type="ChEBI" id="CHEBI:43474"/>
        <dbReference type="ChEBI" id="CHEBI:57305"/>
        <dbReference type="ChEBI" id="CHEBI:58681"/>
        <dbReference type="ChEBI" id="CHEBI:143788"/>
        <dbReference type="ChEBI" id="CHEBI:456216"/>
        <dbReference type="EC" id="6.3.4.13"/>
    </reaction>
</comment>
<proteinExistence type="inferred from homology"/>
<evidence type="ECO:0000259" key="14">
    <source>
        <dbReference type="PROSITE" id="PS50975"/>
    </source>
</evidence>
<sequence length="432" mass="48084">MHVMRKVWRWYLVKFVTLNTNMAKVLVVGAGGREHAIAYKFKQEGHEIYMVGVNPAVNKFGTCLNISEEEIPEYCVNNKIDLVFVGPEVPLVNGLVDILHEKGIRAFGPSKKAAQLEGSKVFSKMMMKKYNIPTAKYESFSDYEKASQYLAKQKAPIVLKADGLAAGKGVIIAETIEDAQFELKEMMCNAKFSKAGASVVIEEFLQGEEFSLMCFVSDKKVYPMEIAQDHKRAFDNDEGLNTGGMGAYCPLRKITKEDIEEGVQKVVQPMVDAMSNEGMPFYGILYAGLMKCSDGVKTIEFNVRFGDPECEVLLLKLESSLYEIANNIIDGKDIDLKWNNDAFIGVVLAAKGYPEKSEKGTIIKGLEKVNTPIFHMGTKEKDGNITVNGGRVLIVCANGKDLQEAREKVYNEIGKIECDDLFFRTDIGHLSL</sequence>
<comment type="cofactor">
    <cofactor evidence="1">
        <name>Mn(2+)</name>
        <dbReference type="ChEBI" id="CHEBI:29035"/>
    </cofactor>
</comment>
<dbReference type="InterPro" id="IPR011054">
    <property type="entry name" value="Rudment_hybrid_motif"/>
</dbReference>
<dbReference type="SUPFAM" id="SSF56059">
    <property type="entry name" value="Glutathione synthetase ATP-binding domain-like"/>
    <property type="match status" value="1"/>
</dbReference>
<name>A0A2N6SF76_9BACL</name>
<evidence type="ECO:0000313" key="16">
    <source>
        <dbReference type="Proteomes" id="UP000235670"/>
    </source>
</evidence>
<dbReference type="Gene3D" id="3.40.50.20">
    <property type="match status" value="1"/>
</dbReference>
<dbReference type="HAMAP" id="MF_00138">
    <property type="entry name" value="GARS"/>
    <property type="match status" value="1"/>
</dbReference>
<dbReference type="InterPro" id="IPR020561">
    <property type="entry name" value="PRibGlycinamid_synth_ATP-grasp"/>
</dbReference>
<protein>
    <recommendedName>
        <fullName evidence="4 12">Phosphoribosylamine--glycine ligase</fullName>
        <ecNumber evidence="4 12">6.3.4.13</ecNumber>
    </recommendedName>
    <alternativeName>
        <fullName evidence="12">GARS</fullName>
    </alternativeName>
    <alternativeName>
        <fullName evidence="10 12">Glycinamide ribonucleotide synthetase</fullName>
    </alternativeName>
    <alternativeName>
        <fullName evidence="11 12">Phosphoribosylglycinamide synthetase</fullName>
    </alternativeName>
</protein>
<dbReference type="EC" id="6.3.4.13" evidence="4 12"/>
<dbReference type="InterPro" id="IPR016185">
    <property type="entry name" value="PreATP-grasp_dom_sf"/>
</dbReference>
<dbReference type="SUPFAM" id="SSF51246">
    <property type="entry name" value="Rudiment single hybrid motif"/>
    <property type="match status" value="1"/>
</dbReference>
<dbReference type="Pfam" id="PF01071">
    <property type="entry name" value="GARS_A"/>
    <property type="match status" value="1"/>
</dbReference>
<dbReference type="InterPro" id="IPR013815">
    <property type="entry name" value="ATP_grasp_subdomain_1"/>
</dbReference>
<accession>A0A2N6SF76</accession>
<organism evidence="15 16">
    <name type="scientific">Gemella sanguinis</name>
    <dbReference type="NCBI Taxonomy" id="84135"/>
    <lineage>
        <taxon>Bacteria</taxon>
        <taxon>Bacillati</taxon>
        <taxon>Bacillota</taxon>
        <taxon>Bacilli</taxon>
        <taxon>Bacillales</taxon>
        <taxon>Gemellaceae</taxon>
        <taxon>Gemella</taxon>
    </lineage>
</organism>
<evidence type="ECO:0000256" key="6">
    <source>
        <dbReference type="ARBA" id="ARBA00022741"/>
    </source>
</evidence>
<dbReference type="SMART" id="SM01209">
    <property type="entry name" value="GARS_A"/>
    <property type="match status" value="1"/>
</dbReference>
<evidence type="ECO:0000256" key="12">
    <source>
        <dbReference type="HAMAP-Rule" id="MF_00138"/>
    </source>
</evidence>
<reference evidence="15 16" key="1">
    <citation type="submission" date="2017-09" db="EMBL/GenBank/DDBJ databases">
        <title>Bacterial strain isolated from the female urinary microbiota.</title>
        <authorList>
            <person name="Thomas-White K."/>
            <person name="Kumar N."/>
            <person name="Forster S."/>
            <person name="Putonti C."/>
            <person name="Lawley T."/>
            <person name="Wolfe A.J."/>
        </authorList>
    </citation>
    <scope>NUCLEOTIDE SEQUENCE [LARGE SCALE GENOMIC DNA]</scope>
    <source>
        <strain evidence="15 16">UMB0186</strain>
    </source>
</reference>
<evidence type="ECO:0000256" key="1">
    <source>
        <dbReference type="ARBA" id="ARBA00001936"/>
    </source>
</evidence>
<dbReference type="GO" id="GO:0046872">
    <property type="term" value="F:metal ion binding"/>
    <property type="evidence" value="ECO:0007669"/>
    <property type="project" value="InterPro"/>
</dbReference>
<dbReference type="Gene3D" id="3.30.1490.20">
    <property type="entry name" value="ATP-grasp fold, A domain"/>
    <property type="match status" value="1"/>
</dbReference>
<dbReference type="InterPro" id="IPR020559">
    <property type="entry name" value="PRibGlycinamide_synth_CS"/>
</dbReference>
<evidence type="ECO:0000256" key="13">
    <source>
        <dbReference type="PROSITE-ProRule" id="PRU00409"/>
    </source>
</evidence>
<evidence type="ECO:0000256" key="3">
    <source>
        <dbReference type="ARBA" id="ARBA00005174"/>
    </source>
</evidence>
<evidence type="ECO:0000256" key="5">
    <source>
        <dbReference type="ARBA" id="ARBA00022598"/>
    </source>
</evidence>
<keyword evidence="5 12" id="KW-0436">Ligase</keyword>
<evidence type="ECO:0000256" key="10">
    <source>
        <dbReference type="ARBA" id="ARBA00042242"/>
    </source>
</evidence>
<dbReference type="PROSITE" id="PS50975">
    <property type="entry name" value="ATP_GRASP"/>
    <property type="match status" value="1"/>
</dbReference>
<dbReference type="InterPro" id="IPR020560">
    <property type="entry name" value="PRibGlycinamide_synth_C-dom"/>
</dbReference>
<dbReference type="SMART" id="SM01210">
    <property type="entry name" value="GARS_C"/>
    <property type="match status" value="1"/>
</dbReference>
<evidence type="ECO:0000256" key="2">
    <source>
        <dbReference type="ARBA" id="ARBA00001946"/>
    </source>
</evidence>
<dbReference type="NCBIfam" id="TIGR00877">
    <property type="entry name" value="purD"/>
    <property type="match status" value="1"/>
</dbReference>
<dbReference type="Gene3D" id="3.30.470.20">
    <property type="entry name" value="ATP-grasp fold, B domain"/>
    <property type="match status" value="1"/>
</dbReference>
<evidence type="ECO:0000256" key="11">
    <source>
        <dbReference type="ARBA" id="ARBA00042864"/>
    </source>
</evidence>
<dbReference type="InterPro" id="IPR000115">
    <property type="entry name" value="PRibGlycinamide_synth"/>
</dbReference>
<gene>
    <name evidence="12" type="primary">purD</name>
    <name evidence="15" type="ORF">CJ218_03760</name>
</gene>
<dbReference type="InterPro" id="IPR037123">
    <property type="entry name" value="PRibGlycinamide_synth_C_sf"/>
</dbReference>
<dbReference type="GO" id="GO:0006189">
    <property type="term" value="P:'de novo' IMP biosynthetic process"/>
    <property type="evidence" value="ECO:0007669"/>
    <property type="project" value="UniProtKB-UniRule"/>
</dbReference>
<comment type="caution">
    <text evidence="15">The sequence shown here is derived from an EMBL/GenBank/DDBJ whole genome shotgun (WGS) entry which is preliminary data.</text>
</comment>
<evidence type="ECO:0000256" key="7">
    <source>
        <dbReference type="ARBA" id="ARBA00022755"/>
    </source>
</evidence>
<dbReference type="GO" id="GO:0004637">
    <property type="term" value="F:phosphoribosylamine-glycine ligase activity"/>
    <property type="evidence" value="ECO:0007669"/>
    <property type="project" value="UniProtKB-UniRule"/>
</dbReference>
<evidence type="ECO:0000256" key="8">
    <source>
        <dbReference type="ARBA" id="ARBA00022840"/>
    </source>
</evidence>
<comment type="pathway">
    <text evidence="3 12">Purine metabolism; IMP biosynthesis via de novo pathway; N(1)-(5-phospho-D-ribosyl)glycinamide from 5-phospho-alpha-D-ribose 1-diphosphate: step 2/2.</text>
</comment>
<dbReference type="Gene3D" id="3.90.600.10">
    <property type="entry name" value="Phosphoribosylglycinamide synthetase, C-terminal domain"/>
    <property type="match status" value="1"/>
</dbReference>
<keyword evidence="7 12" id="KW-0658">Purine biosynthesis</keyword>
<dbReference type="Pfam" id="PF02843">
    <property type="entry name" value="GARS_C"/>
    <property type="match status" value="1"/>
</dbReference>
<dbReference type="InterPro" id="IPR011761">
    <property type="entry name" value="ATP-grasp"/>
</dbReference>
<dbReference type="STRING" id="84135.GCA_001052115_00230"/>
<dbReference type="EMBL" id="PNGT01000003">
    <property type="protein sequence ID" value="PMC52563.1"/>
    <property type="molecule type" value="Genomic_DNA"/>
</dbReference>
<dbReference type="PANTHER" id="PTHR43472">
    <property type="entry name" value="PHOSPHORIBOSYLAMINE--GLYCINE LIGASE"/>
    <property type="match status" value="1"/>
</dbReference>
<evidence type="ECO:0000256" key="9">
    <source>
        <dbReference type="ARBA" id="ARBA00038345"/>
    </source>
</evidence>
<feature type="domain" description="ATP-grasp" evidence="14">
    <location>
        <begin position="124"/>
        <end position="330"/>
    </location>
</feature>
<dbReference type="GO" id="GO:0005524">
    <property type="term" value="F:ATP binding"/>
    <property type="evidence" value="ECO:0007669"/>
    <property type="project" value="UniProtKB-UniRule"/>
</dbReference>
<dbReference type="SUPFAM" id="SSF52440">
    <property type="entry name" value="PreATP-grasp domain"/>
    <property type="match status" value="1"/>
</dbReference>
<dbReference type="AlphaFoldDB" id="A0A2N6SF76"/>
<dbReference type="FunFam" id="3.30.1490.20:FF:000006">
    <property type="entry name" value="phosphoribosylamine--glycine ligase, chloroplastic-like"/>
    <property type="match status" value="1"/>
</dbReference>
<dbReference type="InterPro" id="IPR020562">
    <property type="entry name" value="PRibGlycinamide_synth_N"/>
</dbReference>
<evidence type="ECO:0000313" key="15">
    <source>
        <dbReference type="EMBL" id="PMC52563.1"/>
    </source>
</evidence>
<comment type="similarity">
    <text evidence="9 12">Belongs to the GARS family.</text>
</comment>
<dbReference type="PROSITE" id="PS00184">
    <property type="entry name" value="GARS"/>
    <property type="match status" value="1"/>
</dbReference>
<dbReference type="GO" id="GO:0009113">
    <property type="term" value="P:purine nucleobase biosynthetic process"/>
    <property type="evidence" value="ECO:0007669"/>
    <property type="project" value="InterPro"/>
</dbReference>
<keyword evidence="8 13" id="KW-0067">ATP-binding</keyword>
<dbReference type="PANTHER" id="PTHR43472:SF1">
    <property type="entry name" value="PHOSPHORIBOSYLAMINE--GLYCINE LIGASE, CHLOROPLASTIC"/>
    <property type="match status" value="1"/>
</dbReference>
<keyword evidence="6 13" id="KW-0547">Nucleotide-binding</keyword>
<comment type="cofactor">
    <cofactor evidence="2">
        <name>Mg(2+)</name>
        <dbReference type="ChEBI" id="CHEBI:18420"/>
    </cofactor>
</comment>
<dbReference type="Proteomes" id="UP000235670">
    <property type="component" value="Unassembled WGS sequence"/>
</dbReference>
<dbReference type="UniPathway" id="UPA00074">
    <property type="reaction ID" value="UER00125"/>
</dbReference>
<dbReference type="Pfam" id="PF02844">
    <property type="entry name" value="GARS_N"/>
    <property type="match status" value="1"/>
</dbReference>
<dbReference type="OrthoDB" id="9807240at2"/>